<dbReference type="AlphaFoldDB" id="A0A7U2HWQ4"/>
<keyword evidence="2" id="KW-1185">Reference proteome</keyword>
<proteinExistence type="predicted"/>
<dbReference type="SUPFAM" id="SSF55729">
    <property type="entry name" value="Acyl-CoA N-acyltransferases (Nat)"/>
    <property type="match status" value="1"/>
</dbReference>
<protein>
    <recommendedName>
        <fullName evidence="3">N-acetyltransferase domain-containing protein</fullName>
    </recommendedName>
</protein>
<dbReference type="InterPro" id="IPR016181">
    <property type="entry name" value="Acyl_CoA_acyltransferase"/>
</dbReference>
<dbReference type="Proteomes" id="UP000663193">
    <property type="component" value="Chromosome 5"/>
</dbReference>
<dbReference type="EMBL" id="CP069027">
    <property type="protein sequence ID" value="QRC94740.1"/>
    <property type="molecule type" value="Genomic_DNA"/>
</dbReference>
<name>A0A7U2HWQ4_PHANO</name>
<dbReference type="VEuPathDB" id="FungiDB:JI435_148940"/>
<evidence type="ECO:0000313" key="1">
    <source>
        <dbReference type="EMBL" id="QRC94740.1"/>
    </source>
</evidence>
<gene>
    <name evidence="1" type="ORF">JI435_148940</name>
</gene>
<reference evidence="2" key="1">
    <citation type="journal article" date="2021" name="BMC Genomics">
        <title>Chromosome-level genome assembly and manually-curated proteome of model necrotroph Parastagonospora nodorum Sn15 reveals a genome-wide trove of candidate effector homologs, and redundancy of virulence-related functions within an accessory chromosome.</title>
        <authorList>
            <person name="Bertazzoni S."/>
            <person name="Jones D.A.B."/>
            <person name="Phan H.T."/>
            <person name="Tan K.-C."/>
            <person name="Hane J.K."/>
        </authorList>
    </citation>
    <scope>NUCLEOTIDE SEQUENCE [LARGE SCALE GENOMIC DNA]</scope>
    <source>
        <strain evidence="2">SN15 / ATCC MYA-4574 / FGSC 10173)</strain>
    </source>
</reference>
<evidence type="ECO:0000313" key="2">
    <source>
        <dbReference type="Proteomes" id="UP000663193"/>
    </source>
</evidence>
<accession>A0A7U2HWQ4</accession>
<dbReference type="OrthoDB" id="5169850at2759"/>
<organism evidence="1 2">
    <name type="scientific">Phaeosphaeria nodorum (strain SN15 / ATCC MYA-4574 / FGSC 10173)</name>
    <name type="common">Glume blotch fungus</name>
    <name type="synonym">Parastagonospora nodorum</name>
    <dbReference type="NCBI Taxonomy" id="321614"/>
    <lineage>
        <taxon>Eukaryota</taxon>
        <taxon>Fungi</taxon>
        <taxon>Dikarya</taxon>
        <taxon>Ascomycota</taxon>
        <taxon>Pezizomycotina</taxon>
        <taxon>Dothideomycetes</taxon>
        <taxon>Pleosporomycetidae</taxon>
        <taxon>Pleosporales</taxon>
        <taxon>Pleosporineae</taxon>
        <taxon>Phaeosphaeriaceae</taxon>
        <taxon>Parastagonospora</taxon>
    </lineage>
</organism>
<evidence type="ECO:0008006" key="3">
    <source>
        <dbReference type="Google" id="ProtNLM"/>
    </source>
</evidence>
<sequence length="275" mass="31186">MLYPNPKTPSPTNPSYLHPRYEIRTLTTAHAQWAAALIAHAYTFDSPVWPVLYPIDKSALMRTVFTACAYLVQHQIDSGMSFGVFDTEWTYSSHEAALAGGKLSWDEDMRDESGVVFLAGMDFPLVSVAMGFDACDALDIERLMPLLTTLPHFGLVDEILDEADERDPESWRATGRGQVLQMNATATRREYMGRGIVAELARWVMREADARGYRGIQITCWEDRVTRVWSEPESPYRGSVVSEFEMETWKDKVGKIAFRPCKQVANKCYVKLKPE</sequence>
<dbReference type="Gene3D" id="3.40.630.30">
    <property type="match status" value="1"/>
</dbReference>